<dbReference type="GeneID" id="28850275"/>
<reference evidence="1 2" key="1">
    <citation type="journal article" date="2016" name="PLoS Pathog.">
        <title>Biosynthesis of antibiotic leucinostatins in bio-control fungus Purpureocillium lilacinum and their inhibition on phytophthora revealed by genome mining.</title>
        <authorList>
            <person name="Wang G."/>
            <person name="Liu Z."/>
            <person name="Lin R."/>
            <person name="Li E."/>
            <person name="Mao Z."/>
            <person name="Ling J."/>
            <person name="Yang Y."/>
            <person name="Yin W.B."/>
            <person name="Xie B."/>
        </authorList>
    </citation>
    <scope>NUCLEOTIDE SEQUENCE [LARGE SCALE GENOMIC DNA]</scope>
    <source>
        <strain evidence="1">170</strain>
    </source>
</reference>
<dbReference type="Proteomes" id="UP000078397">
    <property type="component" value="Unassembled WGS sequence"/>
</dbReference>
<dbReference type="SUPFAM" id="SSF48403">
    <property type="entry name" value="Ankyrin repeat"/>
    <property type="match status" value="1"/>
</dbReference>
<dbReference type="KEGG" id="pchm:VFPPC_07421"/>
<name>A0A179F8U8_METCM</name>
<dbReference type="SMART" id="SM00248">
    <property type="entry name" value="ANK"/>
    <property type="match status" value="2"/>
</dbReference>
<keyword evidence="2" id="KW-1185">Reference proteome</keyword>
<dbReference type="Gene3D" id="1.25.40.20">
    <property type="entry name" value="Ankyrin repeat-containing domain"/>
    <property type="match status" value="1"/>
</dbReference>
<dbReference type="RefSeq" id="XP_018139556.1">
    <property type="nucleotide sequence ID" value="XM_018286281.1"/>
</dbReference>
<gene>
    <name evidence="1" type="ORF">VFPPC_07421</name>
</gene>
<evidence type="ECO:0000313" key="2">
    <source>
        <dbReference type="Proteomes" id="UP000078397"/>
    </source>
</evidence>
<dbReference type="AlphaFoldDB" id="A0A179F8U8"/>
<dbReference type="EMBL" id="LSBJ02000007">
    <property type="protein sequence ID" value="OAQ61852.1"/>
    <property type="molecule type" value="Genomic_DNA"/>
</dbReference>
<protein>
    <submittedName>
        <fullName evidence="1">Ankyrin repeat-containing domain-containing protein</fullName>
    </submittedName>
</protein>
<dbReference type="InterPro" id="IPR036770">
    <property type="entry name" value="Ankyrin_rpt-contain_sf"/>
</dbReference>
<dbReference type="InterPro" id="IPR002110">
    <property type="entry name" value="Ankyrin_rpt"/>
</dbReference>
<organism evidence="1 2">
    <name type="scientific">Pochonia chlamydosporia 170</name>
    <dbReference type="NCBI Taxonomy" id="1380566"/>
    <lineage>
        <taxon>Eukaryota</taxon>
        <taxon>Fungi</taxon>
        <taxon>Dikarya</taxon>
        <taxon>Ascomycota</taxon>
        <taxon>Pezizomycotina</taxon>
        <taxon>Sordariomycetes</taxon>
        <taxon>Hypocreomycetidae</taxon>
        <taxon>Hypocreales</taxon>
        <taxon>Clavicipitaceae</taxon>
        <taxon>Pochonia</taxon>
    </lineage>
</organism>
<accession>A0A179F8U8</accession>
<sequence>MYGTTLPYLVTDDDREKFRIGGKALTPEKIQEVFELVRADDHDFFIEAFTLTQAIDPTTGDSLLHVAVRAGSMDGVVKLMERFDRARRPRPPRPFYTWAYHAFIAHQNYNGDTVFHVAARNGNLLLMKMIYRYIDPHWSAVCPEDDSDAPEEDVYPITVDEEYSTPRLMLLLTKNRAGRDIIAEARLVGNDGLADWLDAIVDRLDPKRDRRTEEGIAEMTAKVRQWFWYDMMSERQQKQLKSNE</sequence>
<dbReference type="OrthoDB" id="4795535at2759"/>
<proteinExistence type="predicted"/>
<evidence type="ECO:0000313" key="1">
    <source>
        <dbReference type="EMBL" id="OAQ61852.1"/>
    </source>
</evidence>
<comment type="caution">
    <text evidence="1">The sequence shown here is derived from an EMBL/GenBank/DDBJ whole genome shotgun (WGS) entry which is preliminary data.</text>
</comment>